<accession>A0A9P1DKG7</accession>
<keyword evidence="3" id="KW-1185">Reference proteome</keyword>
<dbReference type="EMBL" id="CAMXCT010005290">
    <property type="protein sequence ID" value="CAI4011934.1"/>
    <property type="molecule type" value="Genomic_DNA"/>
</dbReference>
<evidence type="ECO:0000313" key="1">
    <source>
        <dbReference type="EMBL" id="CAI4011934.1"/>
    </source>
</evidence>
<dbReference type="Gene3D" id="3.40.50.150">
    <property type="entry name" value="Vaccinia Virus protein VP39"/>
    <property type="match status" value="1"/>
</dbReference>
<proteinExistence type="predicted"/>
<dbReference type="EMBL" id="CAMXCT020005290">
    <property type="protein sequence ID" value="CAL1165309.1"/>
    <property type="molecule type" value="Genomic_DNA"/>
</dbReference>
<evidence type="ECO:0000313" key="3">
    <source>
        <dbReference type="Proteomes" id="UP001152797"/>
    </source>
</evidence>
<name>A0A9P1DKG7_9DINO</name>
<reference evidence="2 3" key="2">
    <citation type="submission" date="2024-05" db="EMBL/GenBank/DDBJ databases">
        <authorList>
            <person name="Chen Y."/>
            <person name="Shah S."/>
            <person name="Dougan E. K."/>
            <person name="Thang M."/>
            <person name="Chan C."/>
        </authorList>
    </citation>
    <scope>NUCLEOTIDE SEQUENCE [LARGE SCALE GENOMIC DNA]</scope>
</reference>
<dbReference type="PANTHER" id="PTHR43836:SF2">
    <property type="entry name" value="CATECHOL O-METHYLTRANSFERASE 1-RELATED"/>
    <property type="match status" value="1"/>
</dbReference>
<sequence length="165" mass="18572">MAHYVHRRFGRRSVAMLFMDHRGSLFHEDLQSFQELGLLKDGAIVVADNVLKPGAPYFLWQICHSPCFEARLLAVPEFGLGHQVLQDWMALGRYEATTEPRGSPFPAEIHALAIDCDQLRRRSLTGMLTSEDWAAHAGRMELLGARRSKRGAEVGRAGDFGRRGR</sequence>
<protein>
    <submittedName>
        <fullName evidence="2">Gastricsin</fullName>
    </submittedName>
</protein>
<dbReference type="PANTHER" id="PTHR43836">
    <property type="entry name" value="CATECHOL O-METHYLTRANSFERASE 1-RELATED"/>
    <property type="match status" value="1"/>
</dbReference>
<dbReference type="GO" id="GO:0008171">
    <property type="term" value="F:O-methyltransferase activity"/>
    <property type="evidence" value="ECO:0007669"/>
    <property type="project" value="TreeGrafter"/>
</dbReference>
<comment type="caution">
    <text evidence="1">The sequence shown here is derived from an EMBL/GenBank/DDBJ whole genome shotgun (WGS) entry which is preliminary data.</text>
</comment>
<evidence type="ECO:0000313" key="2">
    <source>
        <dbReference type="EMBL" id="CAL4799246.1"/>
    </source>
</evidence>
<dbReference type="OrthoDB" id="438498at2759"/>
<dbReference type="Proteomes" id="UP001152797">
    <property type="component" value="Unassembled WGS sequence"/>
</dbReference>
<dbReference type="InterPro" id="IPR029063">
    <property type="entry name" value="SAM-dependent_MTases_sf"/>
</dbReference>
<organism evidence="1">
    <name type="scientific">Cladocopium goreaui</name>
    <dbReference type="NCBI Taxonomy" id="2562237"/>
    <lineage>
        <taxon>Eukaryota</taxon>
        <taxon>Sar</taxon>
        <taxon>Alveolata</taxon>
        <taxon>Dinophyceae</taxon>
        <taxon>Suessiales</taxon>
        <taxon>Symbiodiniaceae</taxon>
        <taxon>Cladocopium</taxon>
    </lineage>
</organism>
<dbReference type="AlphaFoldDB" id="A0A9P1DKG7"/>
<reference evidence="1" key="1">
    <citation type="submission" date="2022-10" db="EMBL/GenBank/DDBJ databases">
        <authorList>
            <person name="Chen Y."/>
            <person name="Dougan E. K."/>
            <person name="Chan C."/>
            <person name="Rhodes N."/>
            <person name="Thang M."/>
        </authorList>
    </citation>
    <scope>NUCLEOTIDE SEQUENCE</scope>
</reference>
<gene>
    <name evidence="1" type="ORF">C1SCF055_LOCUS37049</name>
</gene>
<dbReference type="EMBL" id="CAMXCT030005290">
    <property type="protein sequence ID" value="CAL4799246.1"/>
    <property type="molecule type" value="Genomic_DNA"/>
</dbReference>